<organism evidence="16 17">
    <name type="scientific">Ficus carica</name>
    <name type="common">Common fig</name>
    <dbReference type="NCBI Taxonomy" id="3494"/>
    <lineage>
        <taxon>Eukaryota</taxon>
        <taxon>Viridiplantae</taxon>
        <taxon>Streptophyta</taxon>
        <taxon>Embryophyta</taxon>
        <taxon>Tracheophyta</taxon>
        <taxon>Spermatophyta</taxon>
        <taxon>Magnoliopsida</taxon>
        <taxon>eudicotyledons</taxon>
        <taxon>Gunneridae</taxon>
        <taxon>Pentapetalae</taxon>
        <taxon>rosids</taxon>
        <taxon>fabids</taxon>
        <taxon>Rosales</taxon>
        <taxon>Moraceae</taxon>
        <taxon>Ficeae</taxon>
        <taxon>Ficus</taxon>
    </lineage>
</organism>
<dbReference type="InterPro" id="IPR001938">
    <property type="entry name" value="Thaumatin"/>
</dbReference>
<dbReference type="InterPro" id="IPR050542">
    <property type="entry name" value="Glycosyl_Hydrlase18_Chitinase"/>
</dbReference>
<evidence type="ECO:0000256" key="11">
    <source>
        <dbReference type="ARBA" id="ARBA00023277"/>
    </source>
</evidence>
<keyword evidence="11" id="KW-0119">Carbohydrate metabolism</keyword>
<evidence type="ECO:0000256" key="13">
    <source>
        <dbReference type="ARBA" id="ARBA00023326"/>
    </source>
</evidence>
<gene>
    <name evidence="16" type="ORF">TIFTF001_024550</name>
</gene>
<dbReference type="GO" id="GO:0005576">
    <property type="term" value="C:extracellular region"/>
    <property type="evidence" value="ECO:0007669"/>
    <property type="project" value="UniProtKB-SubCell"/>
</dbReference>
<dbReference type="InterPro" id="IPR037176">
    <property type="entry name" value="Osmotin/thaumatin-like_sf"/>
</dbReference>
<proteinExistence type="inferred from homology"/>
<evidence type="ECO:0000256" key="1">
    <source>
        <dbReference type="ARBA" id="ARBA00000822"/>
    </source>
</evidence>
<evidence type="ECO:0000256" key="7">
    <source>
        <dbReference type="ARBA" id="ARBA00022729"/>
    </source>
</evidence>
<dbReference type="FunFam" id="2.60.110.10:FF:000003">
    <property type="entry name" value="Thaumatin I"/>
    <property type="match status" value="1"/>
</dbReference>
<keyword evidence="10" id="KW-1015">Disulfide bond</keyword>
<dbReference type="SMART" id="SM00205">
    <property type="entry name" value="THN"/>
    <property type="match status" value="1"/>
</dbReference>
<keyword evidence="17" id="KW-1185">Reference proteome</keyword>
<keyword evidence="7 14" id="KW-0732">Signal</keyword>
<dbReference type="PANTHER" id="PTHR45708:SF22">
    <property type="entry name" value="ACIDIC ENDOCHITINASE"/>
    <property type="match status" value="1"/>
</dbReference>
<dbReference type="GO" id="GO:0000272">
    <property type="term" value="P:polysaccharide catabolic process"/>
    <property type="evidence" value="ECO:0007669"/>
    <property type="project" value="UniProtKB-KW"/>
</dbReference>
<dbReference type="EMBL" id="BTGU01000057">
    <property type="protein sequence ID" value="GMN55439.1"/>
    <property type="molecule type" value="Genomic_DNA"/>
</dbReference>
<comment type="catalytic activity">
    <reaction evidence="1">
        <text>Random endo-hydrolysis of N-acetyl-beta-D-glucosaminide (1-&gt;4)-beta-linkages in chitin and chitodextrins.</text>
        <dbReference type="EC" id="3.2.1.14"/>
    </reaction>
</comment>
<feature type="domain" description="GH18" evidence="15">
    <location>
        <begin position="226"/>
        <end position="493"/>
    </location>
</feature>
<feature type="chain" id="PRO_5041668638" description="chitinase" evidence="14">
    <location>
        <begin position="18"/>
        <end position="493"/>
    </location>
</feature>
<dbReference type="Gene3D" id="2.60.110.10">
    <property type="entry name" value="Thaumatin"/>
    <property type="match status" value="1"/>
</dbReference>
<dbReference type="Proteomes" id="UP001187192">
    <property type="component" value="Unassembled WGS sequence"/>
</dbReference>
<dbReference type="InterPro" id="IPR017853">
    <property type="entry name" value="GH"/>
</dbReference>
<accession>A0AA88AGZ7</accession>
<evidence type="ECO:0000313" key="17">
    <source>
        <dbReference type="Proteomes" id="UP001187192"/>
    </source>
</evidence>
<keyword evidence="9" id="KW-0146">Chitin degradation</keyword>
<evidence type="ECO:0000256" key="2">
    <source>
        <dbReference type="ARBA" id="ARBA00004613"/>
    </source>
</evidence>
<dbReference type="GO" id="GO:0008843">
    <property type="term" value="F:endochitinase activity"/>
    <property type="evidence" value="ECO:0007669"/>
    <property type="project" value="UniProtKB-EC"/>
</dbReference>
<dbReference type="PROSITE" id="PS51367">
    <property type="entry name" value="THAUMATIN_2"/>
    <property type="match status" value="1"/>
</dbReference>
<dbReference type="SUPFAM" id="SSF51445">
    <property type="entry name" value="(Trans)glycosidases"/>
    <property type="match status" value="1"/>
</dbReference>
<name>A0AA88AGZ7_FICCA</name>
<dbReference type="Gene3D" id="3.20.20.80">
    <property type="entry name" value="Glycosidases"/>
    <property type="match status" value="1"/>
</dbReference>
<comment type="caution">
    <text evidence="16">The sequence shown here is derived from an EMBL/GenBank/DDBJ whole genome shotgun (WGS) entry which is preliminary data.</text>
</comment>
<evidence type="ECO:0000256" key="10">
    <source>
        <dbReference type="ARBA" id="ARBA00023157"/>
    </source>
</evidence>
<dbReference type="GO" id="GO:0006032">
    <property type="term" value="P:chitin catabolic process"/>
    <property type="evidence" value="ECO:0007669"/>
    <property type="project" value="UniProtKB-KW"/>
</dbReference>
<dbReference type="InterPro" id="IPR001223">
    <property type="entry name" value="Glyco_hydro18_cat"/>
</dbReference>
<evidence type="ECO:0000259" key="15">
    <source>
        <dbReference type="PROSITE" id="PS51910"/>
    </source>
</evidence>
<feature type="signal peptide" evidence="14">
    <location>
        <begin position="1"/>
        <end position="17"/>
    </location>
</feature>
<dbReference type="SUPFAM" id="SSF49870">
    <property type="entry name" value="Osmotin, thaumatin-like protein"/>
    <property type="match status" value="1"/>
</dbReference>
<keyword evidence="12" id="KW-0326">Glycosidase</keyword>
<dbReference type="PANTHER" id="PTHR45708">
    <property type="entry name" value="ENDOCHITINASE"/>
    <property type="match status" value="1"/>
</dbReference>
<evidence type="ECO:0000256" key="6">
    <source>
        <dbReference type="ARBA" id="ARBA00022525"/>
    </source>
</evidence>
<evidence type="ECO:0000313" key="16">
    <source>
        <dbReference type="EMBL" id="GMN55439.1"/>
    </source>
</evidence>
<keyword evidence="13" id="KW-0624">Polysaccharide degradation</keyword>
<protein>
    <recommendedName>
        <fullName evidence="5">chitinase</fullName>
        <ecNumber evidence="5">3.2.1.14</ecNumber>
    </recommendedName>
</protein>
<evidence type="ECO:0000256" key="4">
    <source>
        <dbReference type="ARBA" id="ARBA00010607"/>
    </source>
</evidence>
<dbReference type="PROSITE" id="PS51910">
    <property type="entry name" value="GH18_2"/>
    <property type="match status" value="1"/>
</dbReference>
<dbReference type="AlphaFoldDB" id="A0AA88AGZ7"/>
<evidence type="ECO:0000256" key="8">
    <source>
        <dbReference type="ARBA" id="ARBA00022801"/>
    </source>
</evidence>
<evidence type="ECO:0000256" key="14">
    <source>
        <dbReference type="SAM" id="SignalP"/>
    </source>
</evidence>
<comment type="similarity">
    <text evidence="4">Belongs to the thaumatin family.</text>
</comment>
<sequence length="493" mass="52981">MRLFLLILILSFASSRATQIEILNNCTYTVWAAANPGGGKQLKQGETWTLNDVTGSGRIWGRTKCTFGSDGRGKCASGDCNGRLDCQVNGRAPNNLAEYSINQTNNADVFYVSVVEGFNIPMEFGAAASSSSSSNCSNSVSRCATDVKGACPMELRDPEGCNNPCTVFGNSQFCCTSGNICEPTSYSKFFKDLCQDAFTFPYDFDQRNSCPTGTDYKVVFCPASASMIIVYWGQNGDEGSLAQTCATGNYGIVNIAFLATFGNGQTPLINLAGHCDPTTNGCTGLSSDIKACQSKGIKVMLSIGGGAGSYNLSSAEDARVIADYLWNNFLGGQSDSRPLGDAVLDGIDFDIVGGTTMYWDELAKALIGYSQQRKVYLTAAPQCPFPDAWLGSALNTGLFDYVSVQFYNNAPCQYSDNADNLKSYWSQWILIPAGQIFLGLPASPEASGGGYVPPDVLSSKVLPFIKRFSKYGGVMLWSKYYDNGYSSAIKRNV</sequence>
<comment type="similarity">
    <text evidence="3">Belongs to the glycosyl hydrolase 18 family. Chitinase class II subfamily.</text>
</comment>
<evidence type="ECO:0000256" key="3">
    <source>
        <dbReference type="ARBA" id="ARBA00009121"/>
    </source>
</evidence>
<keyword evidence="8" id="KW-0378">Hydrolase</keyword>
<dbReference type="EC" id="3.2.1.14" evidence="5"/>
<dbReference type="Pfam" id="PF00314">
    <property type="entry name" value="Thaumatin"/>
    <property type="match status" value="1"/>
</dbReference>
<dbReference type="CDD" id="cd02877">
    <property type="entry name" value="GH18_hevamine_XipI_class_III"/>
    <property type="match status" value="1"/>
</dbReference>
<evidence type="ECO:0000256" key="9">
    <source>
        <dbReference type="ARBA" id="ARBA00023024"/>
    </source>
</evidence>
<dbReference type="Pfam" id="PF00704">
    <property type="entry name" value="Glyco_hydro_18"/>
    <property type="match status" value="1"/>
</dbReference>
<dbReference type="InterPro" id="IPR045321">
    <property type="entry name" value="Cts1-like"/>
</dbReference>
<reference evidence="16" key="1">
    <citation type="submission" date="2023-07" db="EMBL/GenBank/DDBJ databases">
        <title>draft genome sequence of fig (Ficus carica).</title>
        <authorList>
            <person name="Takahashi T."/>
            <person name="Nishimura K."/>
        </authorList>
    </citation>
    <scope>NUCLEOTIDE SEQUENCE</scope>
</reference>
<keyword evidence="6" id="KW-0964">Secreted</keyword>
<evidence type="ECO:0000256" key="5">
    <source>
        <dbReference type="ARBA" id="ARBA00012729"/>
    </source>
</evidence>
<dbReference type="PRINTS" id="PR00347">
    <property type="entry name" value="THAUMATIN"/>
</dbReference>
<comment type="subcellular location">
    <subcellularLocation>
        <location evidence="2">Secreted</location>
    </subcellularLocation>
</comment>
<dbReference type="FunFam" id="3.20.20.80:FF:000015">
    <property type="entry name" value="Acidic endochitinase SE2"/>
    <property type="match status" value="1"/>
</dbReference>
<evidence type="ECO:0000256" key="12">
    <source>
        <dbReference type="ARBA" id="ARBA00023295"/>
    </source>
</evidence>